<dbReference type="KEGG" id="bwh:A9C19_00065"/>
<dbReference type="KEGG" id="bwh:A9C19_20595"/>
<evidence type="ECO:0000313" key="2">
    <source>
        <dbReference type="EMBL" id="APH06878.1"/>
    </source>
</evidence>
<dbReference type="EMBL" id="CP016020">
    <property type="protein sequence ID" value="APH06878.1"/>
    <property type="molecule type" value="Genomic_DNA"/>
</dbReference>
<reference evidence="1 3" key="1">
    <citation type="journal article" date="2016" name="Sci. Rep.">
        <title>Complete genome sequence and transcriptomic analysis of a novel marine strain Bacillus weihaiensis reveals the mechanism of brown algae degradation.</title>
        <authorList>
            <person name="Zhu Y."/>
            <person name="Chen P."/>
            <person name="Bao Y."/>
            <person name="Men Y."/>
            <person name="Zeng Y."/>
            <person name="Yang J."/>
            <person name="Sun J."/>
            <person name="Sun Y."/>
        </authorList>
    </citation>
    <scope>NUCLEOTIDE SEQUENCE [LARGE SCALE GENOMIC DNA]</scope>
    <source>
        <strain evidence="1 3">Alg07</strain>
    </source>
</reference>
<dbReference type="InterPro" id="IPR046318">
    <property type="entry name" value="DUF5344"/>
</dbReference>
<dbReference type="OrthoDB" id="2705701at2"/>
<evidence type="ECO:0000313" key="1">
    <source>
        <dbReference type="EMBL" id="APH03274.1"/>
    </source>
</evidence>
<gene>
    <name evidence="1" type="ORF">A9C19_00065</name>
    <name evidence="2" type="ORF">A9C19_20595</name>
</gene>
<dbReference type="Pfam" id="PF17279">
    <property type="entry name" value="DUF5344"/>
    <property type="match status" value="1"/>
</dbReference>
<dbReference type="AlphaFoldDB" id="A0A1L3MLZ3"/>
<sequence length="88" mass="10204">MVTIKLNYGTVVKELNEAKSALQSINLRSPSLKEMGKNKLDYTSYFLEREAQIHQLLSEYVSIVEKNIDDTKVNVRSLKEQDEAITRW</sequence>
<proteinExistence type="predicted"/>
<dbReference type="EMBL" id="CP016020">
    <property type="protein sequence ID" value="APH03274.1"/>
    <property type="molecule type" value="Genomic_DNA"/>
</dbReference>
<dbReference type="STRING" id="1547283.A9C19_00065"/>
<accession>A0A1L3MLZ3</accession>
<keyword evidence="3" id="KW-1185">Reference proteome</keyword>
<dbReference type="Proteomes" id="UP000181936">
    <property type="component" value="Chromosome"/>
</dbReference>
<evidence type="ECO:0000313" key="3">
    <source>
        <dbReference type="Proteomes" id="UP000181936"/>
    </source>
</evidence>
<name>A0A1L3MLZ3_9BACI</name>
<evidence type="ECO:0008006" key="4">
    <source>
        <dbReference type="Google" id="ProtNLM"/>
    </source>
</evidence>
<protein>
    <recommendedName>
        <fullName evidence="4">YwqI/YxiC family protein</fullName>
    </recommendedName>
</protein>
<organism evidence="1 3">
    <name type="scientific">Bacillus weihaiensis</name>
    <dbReference type="NCBI Taxonomy" id="1547283"/>
    <lineage>
        <taxon>Bacteria</taxon>
        <taxon>Bacillati</taxon>
        <taxon>Bacillota</taxon>
        <taxon>Bacilli</taxon>
        <taxon>Bacillales</taxon>
        <taxon>Bacillaceae</taxon>
        <taxon>Bacillus</taxon>
    </lineage>
</organism>
<dbReference type="RefSeq" id="WP_072578058.1">
    <property type="nucleotide sequence ID" value="NZ_CP016020.1"/>
</dbReference>